<feature type="non-terminal residue" evidence="2">
    <location>
        <position position="1"/>
    </location>
</feature>
<name>A0A147BM83_IXORI</name>
<dbReference type="EMBL" id="GEGO01003497">
    <property type="protein sequence ID" value="JAR91907.1"/>
    <property type="molecule type" value="Transcribed_RNA"/>
</dbReference>
<protein>
    <submittedName>
        <fullName evidence="2">Putative tick transposon</fullName>
    </submittedName>
</protein>
<feature type="compositionally biased region" description="Polar residues" evidence="1">
    <location>
        <begin position="1"/>
        <end position="11"/>
    </location>
</feature>
<reference evidence="2" key="1">
    <citation type="journal article" date="2018" name="PLoS Negl. Trop. Dis.">
        <title>Sialome diversity of ticks revealed by RNAseq of single tick salivary glands.</title>
        <authorList>
            <person name="Perner J."/>
            <person name="Kropackova S."/>
            <person name="Kopacek P."/>
            <person name="Ribeiro J.M."/>
        </authorList>
    </citation>
    <scope>NUCLEOTIDE SEQUENCE</scope>
    <source>
        <strain evidence="2">Siblings of single egg batch collected in Ceske Budejovice</strain>
        <tissue evidence="2">Salivary glands</tissue>
    </source>
</reference>
<evidence type="ECO:0000313" key="2">
    <source>
        <dbReference type="EMBL" id="JAR91907.1"/>
    </source>
</evidence>
<organism evidence="2">
    <name type="scientific">Ixodes ricinus</name>
    <name type="common">Common tick</name>
    <name type="synonym">Acarus ricinus</name>
    <dbReference type="NCBI Taxonomy" id="34613"/>
    <lineage>
        <taxon>Eukaryota</taxon>
        <taxon>Metazoa</taxon>
        <taxon>Ecdysozoa</taxon>
        <taxon>Arthropoda</taxon>
        <taxon>Chelicerata</taxon>
        <taxon>Arachnida</taxon>
        <taxon>Acari</taxon>
        <taxon>Parasitiformes</taxon>
        <taxon>Ixodida</taxon>
        <taxon>Ixodoidea</taxon>
        <taxon>Ixodidae</taxon>
        <taxon>Ixodinae</taxon>
        <taxon>Ixodes</taxon>
    </lineage>
</organism>
<proteinExistence type="predicted"/>
<feature type="region of interest" description="Disordered" evidence="1">
    <location>
        <begin position="1"/>
        <end position="23"/>
    </location>
</feature>
<accession>A0A147BM83</accession>
<sequence length="89" mass="10054">YVKQTGKSLNNGLREHHSNTNRKVSSHLRIRCEDFGCDCQFTKCTVLARSGDPLIREITEAEKIVRLDDKCISAPSVFLSAKELVYLAK</sequence>
<dbReference type="AlphaFoldDB" id="A0A147BM83"/>
<evidence type="ECO:0000256" key="1">
    <source>
        <dbReference type="SAM" id="MobiDB-lite"/>
    </source>
</evidence>